<dbReference type="PANTHER" id="PTHR21525:SF9">
    <property type="entry name" value="CHANNEL_COLICIN DOMAIN-CONTAINING PROTEIN"/>
    <property type="match status" value="1"/>
</dbReference>
<evidence type="ECO:0000313" key="1">
    <source>
        <dbReference type="EMBL" id="GFO63623.1"/>
    </source>
</evidence>
<gene>
    <name evidence="1" type="ORF">GMPD_15420</name>
</gene>
<dbReference type="RefSeq" id="WP_183346473.1">
    <property type="nucleotide sequence ID" value="NZ_BLXY01000002.1"/>
</dbReference>
<reference evidence="2" key="1">
    <citation type="submission" date="2020-06" db="EMBL/GenBank/DDBJ databases">
        <title>Draft genomic sequecing of Geomonas sp. Red736.</title>
        <authorList>
            <person name="Itoh H."/>
            <person name="Xu Z.X."/>
            <person name="Ushijima N."/>
            <person name="Masuda Y."/>
            <person name="Shiratori Y."/>
            <person name="Senoo K."/>
        </authorList>
    </citation>
    <scope>NUCLEOTIDE SEQUENCE [LARGE SCALE GENOMIC DNA]</scope>
    <source>
        <strain evidence="2">Red736</strain>
    </source>
</reference>
<accession>A0A6V8MVN4</accession>
<proteinExistence type="predicted"/>
<dbReference type="Proteomes" id="UP000568888">
    <property type="component" value="Unassembled WGS sequence"/>
</dbReference>
<evidence type="ECO:0000313" key="2">
    <source>
        <dbReference type="Proteomes" id="UP000568888"/>
    </source>
</evidence>
<comment type="caution">
    <text evidence="1">The sequence shown here is derived from an EMBL/GenBank/DDBJ whole genome shotgun (WGS) entry which is preliminary data.</text>
</comment>
<dbReference type="AlphaFoldDB" id="A0A6V8MVN4"/>
<organism evidence="1 2">
    <name type="scientific">Geomonas paludis</name>
    <dbReference type="NCBI Taxonomy" id="2740185"/>
    <lineage>
        <taxon>Bacteria</taxon>
        <taxon>Pseudomonadati</taxon>
        <taxon>Thermodesulfobacteriota</taxon>
        <taxon>Desulfuromonadia</taxon>
        <taxon>Geobacterales</taxon>
        <taxon>Geobacteraceae</taxon>
        <taxon>Geomonas</taxon>
    </lineage>
</organism>
<name>A0A6V8MVN4_9BACT</name>
<dbReference type="EMBL" id="BLXY01000002">
    <property type="protein sequence ID" value="GFO63623.1"/>
    <property type="molecule type" value="Genomic_DNA"/>
</dbReference>
<sequence length="478" mass="50980">MEEKKNAYDYLTGSQIANDIEKTQINKFHTKGGTGFAAEEANALNDRLWGRTVDQVGTANTLNGADRIVDGIQIQTKYFDTPSRTVNSAFDLDGNFKYQGQLLEVPSDQYTDCIELMRNKISEGKVQGVIDPNDAENIVKKGDVSYRQAKNIAKAGNINSLIYDAQTHCVSTGYAFAISFTINFAKLKWAGKSTEDAINDSVSLAFQSGATSFITGIATAQILRSKTAAIGVVTSRCGVRTVVQTDAGKKVVEKVAQASLGKAVYGAAATNHVAKLLRSNVVTSVVTTAVITAPDFYRAAFTGSISWAQFSKNLVVNGAGVAGGAGGWVVGAAGGAAVGSFFPIIGTAVGGVVGGLFGAFTGGSAATLASKAILDGLIEDDAKEMIRVLPDCLQPLAFDFLLSEDEVKAFAEDLKDRITPEFLRDMYQSTDRRRFVYNSFENACARIIAKRPHITPPAIDAVQTILTLKEEEVEAAME</sequence>
<dbReference type="PANTHER" id="PTHR21525">
    <property type="entry name" value="MOTILE SPERM PROTEIN"/>
    <property type="match status" value="1"/>
</dbReference>
<protein>
    <submittedName>
        <fullName evidence="1">Uncharacterized protein</fullName>
    </submittedName>
</protein>